<proteinExistence type="predicted"/>
<evidence type="ECO:0000256" key="2">
    <source>
        <dbReference type="SAM" id="MobiDB-lite"/>
    </source>
</evidence>
<evidence type="ECO:0000313" key="3">
    <source>
        <dbReference type="EMBL" id="KAA6129152.1"/>
    </source>
</evidence>
<name>A0AB34CSA6_9GAMM</name>
<feature type="coiled-coil region" evidence="1">
    <location>
        <begin position="16"/>
        <end position="80"/>
    </location>
</feature>
<gene>
    <name evidence="3" type="ORF">F3I20_01335</name>
</gene>
<keyword evidence="4" id="KW-1185">Reference proteome</keyword>
<dbReference type="Proteomes" id="UP000324255">
    <property type="component" value="Unassembled WGS sequence"/>
</dbReference>
<accession>A0AB34CSA6</accession>
<feature type="region of interest" description="Disordered" evidence="2">
    <location>
        <begin position="161"/>
        <end position="192"/>
    </location>
</feature>
<organism evidence="3 4">
    <name type="scientific">Candidatus Pantoea gossypiicola</name>
    <dbReference type="NCBI Taxonomy" id="2608008"/>
    <lineage>
        <taxon>Bacteria</taxon>
        <taxon>Pseudomonadati</taxon>
        <taxon>Pseudomonadota</taxon>
        <taxon>Gammaproteobacteria</taxon>
        <taxon>Enterobacterales</taxon>
        <taxon>Erwiniaceae</taxon>
        <taxon>Pantoea</taxon>
    </lineage>
</organism>
<dbReference type="EMBL" id="VWVM01000001">
    <property type="protein sequence ID" value="KAA6129152.1"/>
    <property type="molecule type" value="Genomic_DNA"/>
</dbReference>
<evidence type="ECO:0000313" key="4">
    <source>
        <dbReference type="Proteomes" id="UP000324255"/>
    </source>
</evidence>
<keyword evidence="1" id="KW-0175">Coiled coil</keyword>
<protein>
    <recommendedName>
        <fullName evidence="5">Lipoprotein</fullName>
    </recommendedName>
</protein>
<reference evidence="3 4" key="1">
    <citation type="submission" date="2019-09" db="EMBL/GenBank/DDBJ databases">
        <title>Genomic diversity of phyloplane-associated Pantoea species in Pakistan cotton crop.</title>
        <authorList>
            <person name="Tufail M.R."/>
            <person name="Cook D.R."/>
        </authorList>
    </citation>
    <scope>NUCLEOTIDE SEQUENCE [LARGE SCALE GENOMIC DNA]</scope>
    <source>
        <strain evidence="3 4">B_8</strain>
    </source>
</reference>
<dbReference type="AlphaFoldDB" id="A0AB34CSA6"/>
<evidence type="ECO:0000256" key="1">
    <source>
        <dbReference type="SAM" id="Coils"/>
    </source>
</evidence>
<feature type="compositionally biased region" description="Low complexity" evidence="2">
    <location>
        <begin position="161"/>
        <end position="177"/>
    </location>
</feature>
<comment type="caution">
    <text evidence="3">The sequence shown here is derived from an EMBL/GenBank/DDBJ whole genome shotgun (WGS) entry which is preliminary data.</text>
</comment>
<sequence length="369" mass="40384">MLSTILMSGCGPAKLNDSEKKLVDNLKVELSKTEKDIELSLSESQQYSQGLIRNLITSKKEILEINKALLQQRINALEAGAKIDFETKGTKTDPALADKISNEMGSLITKIDSDKADSGNYTGLVQTIKLATIASEEQTLAMLQQKYLAAKYGMMTIQISETSGKSHSPSSSPVVSDKNSKDNLLPPADGPFGLQEGLTKKNIEDMTGVNLSPIEGSTNLYLAEALPKSNNDFSTFALLISPQVGLCQIRAVGKDIDSDSYGIALQIKFNELKKSLDSIYGNGKKIDIVLPGSIWKEPEYWMMGVAKKERTLAAEWTSKNDAMKKNRLSDVNIESRADSDSKGYIFLQYTFENGTQCQNELDNANKGSL</sequence>
<evidence type="ECO:0008006" key="5">
    <source>
        <dbReference type="Google" id="ProtNLM"/>
    </source>
</evidence>